<dbReference type="InterPro" id="IPR029068">
    <property type="entry name" value="Glyas_Bleomycin-R_OHBP_Dase"/>
</dbReference>
<dbReference type="OrthoDB" id="10249419at2759"/>
<dbReference type="Gene3D" id="3.10.180.10">
    <property type="entry name" value="2,3-Dihydroxybiphenyl 1,2-Dioxygenase, domain 1"/>
    <property type="match status" value="1"/>
</dbReference>
<evidence type="ECO:0000313" key="2">
    <source>
        <dbReference type="EMBL" id="RSH83104.1"/>
    </source>
</evidence>
<comment type="caution">
    <text evidence="2">The sequence shown here is derived from an EMBL/GenBank/DDBJ whole genome shotgun (WGS) entry which is preliminary data.</text>
</comment>
<dbReference type="PANTHER" id="PTHR35006:SF2">
    <property type="entry name" value="GLYOXALASE FAMILY PROTEIN (AFU_ORTHOLOGUE AFUA_5G14830)"/>
    <property type="match status" value="1"/>
</dbReference>
<dbReference type="PANTHER" id="PTHR35006">
    <property type="entry name" value="GLYOXALASE FAMILY PROTEIN (AFU_ORTHOLOGUE AFUA_5G14830)"/>
    <property type="match status" value="1"/>
</dbReference>
<organism evidence="2 3">
    <name type="scientific">Apiotrichum porosum</name>
    <dbReference type="NCBI Taxonomy" id="105984"/>
    <lineage>
        <taxon>Eukaryota</taxon>
        <taxon>Fungi</taxon>
        <taxon>Dikarya</taxon>
        <taxon>Basidiomycota</taxon>
        <taxon>Agaricomycotina</taxon>
        <taxon>Tremellomycetes</taxon>
        <taxon>Trichosporonales</taxon>
        <taxon>Trichosporonaceae</taxon>
        <taxon>Apiotrichum</taxon>
    </lineage>
</organism>
<accession>A0A427XW73</accession>
<protein>
    <recommendedName>
        <fullName evidence="1">VOC domain-containing protein</fullName>
    </recommendedName>
</protein>
<dbReference type="GeneID" id="39591304"/>
<gene>
    <name evidence="2" type="ORF">EHS24_006761</name>
</gene>
<name>A0A427XW73_9TREE</name>
<dbReference type="STRING" id="105984.A0A427XW73"/>
<proteinExistence type="predicted"/>
<keyword evidence="3" id="KW-1185">Reference proteome</keyword>
<dbReference type="CDD" id="cd07262">
    <property type="entry name" value="VOC_like"/>
    <property type="match status" value="1"/>
</dbReference>
<dbReference type="AlphaFoldDB" id="A0A427XW73"/>
<dbReference type="RefSeq" id="XP_028477056.1">
    <property type="nucleotide sequence ID" value="XM_028622164.1"/>
</dbReference>
<dbReference type="InterPro" id="IPR004360">
    <property type="entry name" value="Glyas_Fos-R_dOase_dom"/>
</dbReference>
<dbReference type="SUPFAM" id="SSF54593">
    <property type="entry name" value="Glyoxalase/Bleomycin resistance protein/Dihydroxybiphenyl dioxygenase"/>
    <property type="match status" value="1"/>
</dbReference>
<evidence type="ECO:0000259" key="1">
    <source>
        <dbReference type="PROSITE" id="PS51819"/>
    </source>
</evidence>
<dbReference type="PROSITE" id="PS51819">
    <property type="entry name" value="VOC"/>
    <property type="match status" value="1"/>
</dbReference>
<dbReference type="InterPro" id="IPR037523">
    <property type="entry name" value="VOC_core"/>
</dbReference>
<sequence>MIDHLYLRVSNYAASKAFYSSVLEAIGAKAIMEFPGLCGYGQHGSAFKQVKFFIADAAKGPEVTPIHCAFRCETSHEVDEFYNKALAAGAKDNGQPGIRAHFQPNYYAAYVLDPDGHNIEAVCHTGIDK</sequence>
<evidence type="ECO:0000313" key="3">
    <source>
        <dbReference type="Proteomes" id="UP000279236"/>
    </source>
</evidence>
<feature type="domain" description="VOC" evidence="1">
    <location>
        <begin position="1"/>
        <end position="124"/>
    </location>
</feature>
<dbReference type="Pfam" id="PF00903">
    <property type="entry name" value="Glyoxalase"/>
    <property type="match status" value="1"/>
</dbReference>
<dbReference type="Proteomes" id="UP000279236">
    <property type="component" value="Unassembled WGS sequence"/>
</dbReference>
<reference evidence="2 3" key="1">
    <citation type="submission" date="2018-11" db="EMBL/GenBank/DDBJ databases">
        <title>Genome sequence of Apiotrichum porosum DSM 27194.</title>
        <authorList>
            <person name="Aliyu H."/>
            <person name="Gorte O."/>
            <person name="Ochsenreither K."/>
        </authorList>
    </citation>
    <scope>NUCLEOTIDE SEQUENCE [LARGE SCALE GENOMIC DNA]</scope>
    <source>
        <strain evidence="2 3">DSM 27194</strain>
    </source>
</reference>
<dbReference type="EMBL" id="RSCE01000004">
    <property type="protein sequence ID" value="RSH83104.1"/>
    <property type="molecule type" value="Genomic_DNA"/>
</dbReference>